<dbReference type="Proteomes" id="UP001432027">
    <property type="component" value="Unassembled WGS sequence"/>
</dbReference>
<evidence type="ECO:0000313" key="1">
    <source>
        <dbReference type="EMBL" id="GMT01753.1"/>
    </source>
</evidence>
<organism evidence="1 2">
    <name type="scientific">Pristionchus entomophagus</name>
    <dbReference type="NCBI Taxonomy" id="358040"/>
    <lineage>
        <taxon>Eukaryota</taxon>
        <taxon>Metazoa</taxon>
        <taxon>Ecdysozoa</taxon>
        <taxon>Nematoda</taxon>
        <taxon>Chromadorea</taxon>
        <taxon>Rhabditida</taxon>
        <taxon>Rhabditina</taxon>
        <taxon>Diplogasteromorpha</taxon>
        <taxon>Diplogasteroidea</taxon>
        <taxon>Neodiplogasteridae</taxon>
        <taxon>Pristionchus</taxon>
    </lineage>
</organism>
<dbReference type="EMBL" id="BTSX01000005">
    <property type="protein sequence ID" value="GMT01753.1"/>
    <property type="molecule type" value="Genomic_DNA"/>
</dbReference>
<feature type="non-terminal residue" evidence="1">
    <location>
        <position position="84"/>
    </location>
</feature>
<accession>A0AAV5U5M8</accession>
<proteinExistence type="predicted"/>
<comment type="caution">
    <text evidence="1">The sequence shown here is derived from an EMBL/GenBank/DDBJ whole genome shotgun (WGS) entry which is preliminary data.</text>
</comment>
<sequence length="84" mass="9578">TAPLEFLRHLLDSCNALDRAYLIQRYEDDLKILFRTCSSMSLFVASGQRRHDDFMAIVISDSASLETACHRMNRSPYGDDSDGF</sequence>
<evidence type="ECO:0000313" key="2">
    <source>
        <dbReference type="Proteomes" id="UP001432027"/>
    </source>
</evidence>
<protein>
    <submittedName>
        <fullName evidence="1">Uncharacterized protein</fullName>
    </submittedName>
</protein>
<name>A0AAV5U5M8_9BILA</name>
<gene>
    <name evidence="1" type="ORF">PENTCL1PPCAC_23927</name>
</gene>
<feature type="non-terminal residue" evidence="1">
    <location>
        <position position="1"/>
    </location>
</feature>
<reference evidence="1" key="1">
    <citation type="submission" date="2023-10" db="EMBL/GenBank/DDBJ databases">
        <title>Genome assembly of Pristionchus species.</title>
        <authorList>
            <person name="Yoshida K."/>
            <person name="Sommer R.J."/>
        </authorList>
    </citation>
    <scope>NUCLEOTIDE SEQUENCE</scope>
    <source>
        <strain evidence="1">RS0144</strain>
    </source>
</reference>
<dbReference type="AlphaFoldDB" id="A0AAV5U5M8"/>
<keyword evidence="2" id="KW-1185">Reference proteome</keyword>